<evidence type="ECO:0000313" key="10">
    <source>
        <dbReference type="Proteomes" id="UP000308768"/>
    </source>
</evidence>
<feature type="transmembrane region" description="Helical" evidence="7">
    <location>
        <begin position="78"/>
        <end position="103"/>
    </location>
</feature>
<proteinExistence type="inferred from homology"/>
<gene>
    <name evidence="9" type="ORF">B0A49_01159</name>
</gene>
<dbReference type="EMBL" id="NAJN01000132">
    <property type="protein sequence ID" value="TKA78662.1"/>
    <property type="molecule type" value="Genomic_DNA"/>
</dbReference>
<comment type="similarity">
    <text evidence="7">Belongs to the inorganic phosphate transporter (PiT) (TC 2.A.20) family.</text>
</comment>
<feature type="region of interest" description="Disordered" evidence="8">
    <location>
        <begin position="243"/>
        <end position="263"/>
    </location>
</feature>
<evidence type="ECO:0000256" key="5">
    <source>
        <dbReference type="ARBA" id="ARBA00022989"/>
    </source>
</evidence>
<keyword evidence="5 7" id="KW-1133">Transmembrane helix</keyword>
<name>A0A4U0XMV0_9PEZI</name>
<feature type="transmembrane region" description="Helical" evidence="7">
    <location>
        <begin position="149"/>
        <end position="173"/>
    </location>
</feature>
<dbReference type="Proteomes" id="UP000308768">
    <property type="component" value="Unassembled WGS sequence"/>
</dbReference>
<sequence length="530" mass="57034">MRQAMMIASVCELGGAILVGPRVADIIRSKILSVKAFEQGLRTRASDSHAWDGMCAYRLIRLVDNGYEAWSSCVNNVFAAWVIAPAIAGAFGAIVSTVCKYAVLKRKNPVRVGLIIIPVFFAVTTGVLTMVIVWKGAPSLKLDNWGTGQILGCILGVAGGSALLCTLFFVPFLHRKLVMDDWQLKWYHIFYGPLLSRRGEVPPMPQNEQNEVVQDHYSGHKTRAQLEESRTIGRDIVDDIESSKEARVKTQSSASSEDKPAVEPAHLPTAGALRHEAKHTVQVEPWYAPRSLFRKAKYYFFRGVDIDVVAEQKKKSILALARLLDRVRCTTGATVGVGLCTGDLKAINWRMIAWIYAGWIVTQPCTGIIAGVLMGIVINAPQWHLECNGTGENGKAQSAADLVAASSALWAQVDELDEAVMLVIAGAVELVGAGVYAGGMMVVGATTTDEVDNEYAGAEYVEATLVDVSVLDVDELAGALHAGVLVSEAVVVAGTAGTEVVADQLAVEVVFGASTQSHGSVPTWTWVELQ</sequence>
<dbReference type="STRING" id="331657.A0A4U0XMV0"/>
<accession>A0A4U0XMV0</accession>
<comment type="function">
    <text evidence="7">Sodium-phosphate symporter.</text>
</comment>
<reference evidence="9 10" key="1">
    <citation type="submission" date="2017-03" db="EMBL/GenBank/DDBJ databases">
        <title>Genomes of endolithic fungi from Antarctica.</title>
        <authorList>
            <person name="Coleine C."/>
            <person name="Masonjones S."/>
            <person name="Stajich J.E."/>
        </authorList>
    </citation>
    <scope>NUCLEOTIDE SEQUENCE [LARGE SCALE GENOMIC DNA]</scope>
    <source>
        <strain evidence="9 10">CCFEE 5187</strain>
    </source>
</reference>
<evidence type="ECO:0000256" key="6">
    <source>
        <dbReference type="ARBA" id="ARBA00023136"/>
    </source>
</evidence>
<dbReference type="PANTHER" id="PTHR11101">
    <property type="entry name" value="PHOSPHATE TRANSPORTER"/>
    <property type="match status" value="1"/>
</dbReference>
<protein>
    <recommendedName>
        <fullName evidence="7">Phosphate transporter</fullName>
    </recommendedName>
</protein>
<dbReference type="PANTHER" id="PTHR11101:SF80">
    <property type="entry name" value="PHOSPHATE TRANSPORTER"/>
    <property type="match status" value="1"/>
</dbReference>
<comment type="caution">
    <text evidence="9">The sequence shown here is derived from an EMBL/GenBank/DDBJ whole genome shotgun (WGS) entry which is preliminary data.</text>
</comment>
<dbReference type="GO" id="GO:0016020">
    <property type="term" value="C:membrane"/>
    <property type="evidence" value="ECO:0007669"/>
    <property type="project" value="UniProtKB-SubCell"/>
</dbReference>
<keyword evidence="6 7" id="KW-0472">Membrane</keyword>
<evidence type="ECO:0000256" key="1">
    <source>
        <dbReference type="ARBA" id="ARBA00004141"/>
    </source>
</evidence>
<evidence type="ECO:0000256" key="4">
    <source>
        <dbReference type="ARBA" id="ARBA00022692"/>
    </source>
</evidence>
<evidence type="ECO:0000256" key="7">
    <source>
        <dbReference type="RuleBase" id="RU363058"/>
    </source>
</evidence>
<dbReference type="OrthoDB" id="260807at2759"/>
<dbReference type="Pfam" id="PF01384">
    <property type="entry name" value="PHO4"/>
    <property type="match status" value="2"/>
</dbReference>
<organism evidence="9 10">
    <name type="scientific">Cryomyces minteri</name>
    <dbReference type="NCBI Taxonomy" id="331657"/>
    <lineage>
        <taxon>Eukaryota</taxon>
        <taxon>Fungi</taxon>
        <taxon>Dikarya</taxon>
        <taxon>Ascomycota</taxon>
        <taxon>Pezizomycotina</taxon>
        <taxon>Dothideomycetes</taxon>
        <taxon>Dothideomycetes incertae sedis</taxon>
        <taxon>Cryomyces</taxon>
    </lineage>
</organism>
<dbReference type="AlphaFoldDB" id="A0A4U0XMV0"/>
<keyword evidence="10" id="KW-1185">Reference proteome</keyword>
<keyword evidence="3 7" id="KW-0592">Phosphate transport</keyword>
<dbReference type="GO" id="GO:0005315">
    <property type="term" value="F:phosphate transmembrane transporter activity"/>
    <property type="evidence" value="ECO:0007669"/>
    <property type="project" value="InterPro"/>
</dbReference>
<feature type="transmembrane region" description="Helical" evidence="7">
    <location>
        <begin position="354"/>
        <end position="378"/>
    </location>
</feature>
<keyword evidence="4 7" id="KW-0812">Transmembrane</keyword>
<evidence type="ECO:0000256" key="3">
    <source>
        <dbReference type="ARBA" id="ARBA00022592"/>
    </source>
</evidence>
<evidence type="ECO:0000256" key="2">
    <source>
        <dbReference type="ARBA" id="ARBA00022448"/>
    </source>
</evidence>
<evidence type="ECO:0000256" key="8">
    <source>
        <dbReference type="SAM" id="MobiDB-lite"/>
    </source>
</evidence>
<keyword evidence="2 7" id="KW-0813">Transport</keyword>
<comment type="caution">
    <text evidence="7">Lacks conserved residue(s) required for the propagation of feature annotation.</text>
</comment>
<comment type="subcellular location">
    <subcellularLocation>
        <location evidence="1 7">Membrane</location>
        <topology evidence="1 7">Multi-pass membrane protein</topology>
    </subcellularLocation>
</comment>
<dbReference type="GO" id="GO:0035435">
    <property type="term" value="P:phosphate ion transmembrane transport"/>
    <property type="evidence" value="ECO:0007669"/>
    <property type="project" value="TreeGrafter"/>
</dbReference>
<feature type="transmembrane region" description="Helical" evidence="7">
    <location>
        <begin position="115"/>
        <end position="137"/>
    </location>
</feature>
<dbReference type="InterPro" id="IPR001204">
    <property type="entry name" value="Phos_transporter"/>
</dbReference>
<evidence type="ECO:0000313" key="9">
    <source>
        <dbReference type="EMBL" id="TKA78662.1"/>
    </source>
</evidence>